<feature type="domain" description="PROCN" evidence="1">
    <location>
        <begin position="14"/>
        <end position="119"/>
    </location>
</feature>
<feature type="non-terminal residue" evidence="4">
    <location>
        <position position="1"/>
    </location>
</feature>
<dbReference type="GO" id="GO:0017070">
    <property type="term" value="F:U6 snRNA binding"/>
    <property type="evidence" value="ECO:0007669"/>
    <property type="project" value="TreeGrafter"/>
</dbReference>
<dbReference type="InterPro" id="IPR042516">
    <property type="entry name" value="Prp8_U5-snRNA-bd_sf"/>
</dbReference>
<dbReference type="GO" id="GO:0030620">
    <property type="term" value="F:U2 snRNA binding"/>
    <property type="evidence" value="ECO:0007669"/>
    <property type="project" value="TreeGrafter"/>
</dbReference>
<dbReference type="GO" id="GO:0097157">
    <property type="term" value="F:pre-mRNA intronic binding"/>
    <property type="evidence" value="ECO:0007669"/>
    <property type="project" value="TreeGrafter"/>
</dbReference>
<comment type="caution">
    <text evidence="4">The sequence shown here is derived from an EMBL/GenBank/DDBJ whole genome shotgun (WGS) entry which is preliminary data.</text>
</comment>
<dbReference type="GO" id="GO:0030619">
    <property type="term" value="F:U1 snRNA binding"/>
    <property type="evidence" value="ECO:0007669"/>
    <property type="project" value="TreeGrafter"/>
</dbReference>
<dbReference type="InterPro" id="IPR019582">
    <property type="entry name" value="RRM_spliceosomal_PrP8"/>
</dbReference>
<dbReference type="FunFam" id="3.30.43.40:FF:000001">
    <property type="entry name" value="Pre-mRNA-processing-splicing factor 8"/>
    <property type="match status" value="1"/>
</dbReference>
<dbReference type="GO" id="GO:0030623">
    <property type="term" value="F:U5 snRNA binding"/>
    <property type="evidence" value="ECO:0007669"/>
    <property type="project" value="InterPro"/>
</dbReference>
<dbReference type="Gene3D" id="2.170.16.10">
    <property type="entry name" value="Hedgehog/Intein (Hint) domain"/>
    <property type="match status" value="2"/>
</dbReference>
<dbReference type="SUPFAM" id="SSF53098">
    <property type="entry name" value="Ribonuclease H-like"/>
    <property type="match status" value="1"/>
</dbReference>
<evidence type="ECO:0000259" key="1">
    <source>
        <dbReference type="Pfam" id="PF08083"/>
    </source>
</evidence>
<gene>
    <name evidence="4" type="ORF">IWW36_004508</name>
</gene>
<dbReference type="InterPro" id="IPR036844">
    <property type="entry name" value="Hint_dom_sf"/>
</dbReference>
<dbReference type="Proteomes" id="UP001139887">
    <property type="component" value="Unassembled WGS sequence"/>
</dbReference>
<feature type="domain" description="Pre-mRNA-processing-splicing factor 8 U5-snRNA-binding" evidence="2">
    <location>
        <begin position="860"/>
        <end position="942"/>
    </location>
</feature>
<sequence>DDVDCASRPLVIGNTGPVGKGPGVGFWAPGWRVWLFFLRGIVPLLERWLGNLLARQFEGRNSKGVVKSLTKQRVDSHYDLELRAAVMHDILDMMPEGIRGNKSKVILQHLSEAWRCFAPDTRVRMADGSVKRADKVTMGDKVLGRNGAGLPVRATMSGTDVMYRVEAKADDGTDVGFVCNSRHDLVLTRPETVDIQHNKETCEFKVRFLDVLPYEGSAPLRTILVPTYRKFSYSEPGTCMKNAQAEAESYYEACKAKGRILWTVPAAEFAALSQEEASKYRMLVQRSFTSEQAAAGSIGKAEQQIEFVIHREDDQGEYVGFELENSALFLLESGTVVHNCYKANIPWQVPGMPKPIENMILRYVKSKADWWTSVAHYNRERIRRGATVDKAIARRNCGRLTRLWLKAEQERQRNYLKDGPYVSAEEGVAIYTTAVHWLESRQFRPIPFPPLSYKHDPKLLILALERLRESHSVQGHINSSQREELGLIEQAFDSPHETLARIKRLLLTQRAFKEVGIEFMDMYSHLIPVFDIEPLEKITDAYLDQYLWYEADKRRLWAPWVKPADAEPAPLLVYKWCQGVNNLQGAWSVENGECTVMMEARLTRIFEKIDLTLLNRLLRLIVDHNLADYMTAKNNVVLSFKDMNHVNAYGLLRGLQFAPFVFQYYGMIIDLLILGLQRASEMAGAPTMPNDFLQFRDPETEVRHPIRMYMRYIDRVYMLLRFDADEARDLVQRFLTEMPDPNNENVVGYNNKRCWPRDCRMRLMKHDVNLGRAVFWDIKNRLPRSLTTIEWDDEASFVSVYSRDNPNLLFDMAGFEVRILPKQRQLSTTQAAQDGAWALIDDSTKERTATAFLRVDEASMQRFNNRIRQILMSSGSTTFTKIANKFNTALIGLMTYFREAVVHTREMLDLLVRAETKIQARIMLGLNSKDCNRMPPVIFYCYAEGFRVRMADGSARTIENVREGDRVLGSDGQARDVACTMQGTAPLYRVRLVPPQRSSNDDAHVPSEFSAPVVRTASSISVRSICSSASHPLANSSGAPSLDDADTLLFDDAFLCNERHRLAIHVEARGPVRELPARAGHSPWASTGRFA</sequence>
<dbReference type="InterPro" id="IPR012592">
    <property type="entry name" value="PROCN"/>
</dbReference>
<dbReference type="Pfam" id="PF10598">
    <property type="entry name" value="RRM_4"/>
    <property type="match status" value="1"/>
</dbReference>
<dbReference type="GO" id="GO:0030908">
    <property type="term" value="P:protein splicing"/>
    <property type="evidence" value="ECO:0007669"/>
    <property type="project" value="InterPro"/>
</dbReference>
<dbReference type="Gene3D" id="3.30.43.40">
    <property type="entry name" value="Pre-mRNA-processing-splicing factor 8, U5-snRNA-binding domain"/>
    <property type="match status" value="1"/>
</dbReference>
<dbReference type="OrthoDB" id="1931567at2759"/>
<dbReference type="PANTHER" id="PTHR11140">
    <property type="entry name" value="PRE-MRNA SPLICING FACTOR PRP8"/>
    <property type="match status" value="1"/>
</dbReference>
<dbReference type="GO" id="GO:0071013">
    <property type="term" value="C:catalytic step 2 spliceosome"/>
    <property type="evidence" value="ECO:0007669"/>
    <property type="project" value="TreeGrafter"/>
</dbReference>
<keyword evidence="5" id="KW-1185">Reference proteome</keyword>
<dbReference type="SUPFAM" id="SSF51294">
    <property type="entry name" value="Hedgehog/intein (Hint) domain"/>
    <property type="match status" value="2"/>
</dbReference>
<feature type="non-terminal residue" evidence="4">
    <location>
        <position position="1091"/>
    </location>
</feature>
<dbReference type="EMBL" id="JANBUW010000625">
    <property type="protein sequence ID" value="KAJ2846099.1"/>
    <property type="molecule type" value="Genomic_DNA"/>
</dbReference>
<dbReference type="GO" id="GO:0005682">
    <property type="term" value="C:U5 snRNP"/>
    <property type="evidence" value="ECO:0007669"/>
    <property type="project" value="TreeGrafter"/>
</dbReference>
<evidence type="ECO:0000259" key="3">
    <source>
        <dbReference type="Pfam" id="PF10598"/>
    </source>
</evidence>
<dbReference type="Pfam" id="PF08083">
    <property type="entry name" value="PROCN"/>
    <property type="match status" value="2"/>
</dbReference>
<dbReference type="PANTHER" id="PTHR11140:SF0">
    <property type="entry name" value="PRE-MRNA-PROCESSING-SPLICING FACTOR 8"/>
    <property type="match status" value="1"/>
</dbReference>
<accession>A0A9W8LYZ4</accession>
<evidence type="ECO:0000313" key="4">
    <source>
        <dbReference type="EMBL" id="KAJ2846099.1"/>
    </source>
</evidence>
<reference evidence="4" key="1">
    <citation type="submission" date="2022-07" db="EMBL/GenBank/DDBJ databases">
        <title>Phylogenomic reconstructions and comparative analyses of Kickxellomycotina fungi.</title>
        <authorList>
            <person name="Reynolds N.K."/>
            <person name="Stajich J.E."/>
            <person name="Barry K."/>
            <person name="Grigoriev I.V."/>
            <person name="Crous P."/>
            <person name="Smith M.E."/>
        </authorList>
    </citation>
    <scope>NUCLEOTIDE SEQUENCE</scope>
    <source>
        <strain evidence="4">NRRL 1566</strain>
    </source>
</reference>
<dbReference type="InterPro" id="IPR019581">
    <property type="entry name" value="Prp8_U5-snRNA-bd"/>
</dbReference>
<protein>
    <submittedName>
        <fullName evidence="4">Uncharacterized protein</fullName>
    </submittedName>
</protein>
<dbReference type="AlphaFoldDB" id="A0A9W8LYZ4"/>
<dbReference type="GO" id="GO:0000244">
    <property type="term" value="P:spliceosomal tri-snRNP complex assembly"/>
    <property type="evidence" value="ECO:0007669"/>
    <property type="project" value="TreeGrafter"/>
</dbReference>
<proteinExistence type="predicted"/>
<dbReference type="InterPro" id="IPR012337">
    <property type="entry name" value="RNaseH-like_sf"/>
</dbReference>
<evidence type="ECO:0000313" key="5">
    <source>
        <dbReference type="Proteomes" id="UP001139887"/>
    </source>
</evidence>
<dbReference type="Pfam" id="PF10597">
    <property type="entry name" value="U5_2-snRNA_bdg"/>
    <property type="match status" value="1"/>
</dbReference>
<evidence type="ECO:0000259" key="2">
    <source>
        <dbReference type="Pfam" id="PF10597"/>
    </source>
</evidence>
<dbReference type="InterPro" id="IPR027652">
    <property type="entry name" value="PRP8"/>
</dbReference>
<feature type="domain" description="PROCN" evidence="1">
    <location>
        <begin position="338"/>
        <end position="422"/>
    </location>
</feature>
<name>A0A9W8LYZ4_9FUNG</name>
<organism evidence="4 5">
    <name type="scientific">Coemansia brasiliensis</name>
    <dbReference type="NCBI Taxonomy" id="2650707"/>
    <lineage>
        <taxon>Eukaryota</taxon>
        <taxon>Fungi</taxon>
        <taxon>Fungi incertae sedis</taxon>
        <taxon>Zoopagomycota</taxon>
        <taxon>Kickxellomycotina</taxon>
        <taxon>Kickxellomycetes</taxon>
        <taxon>Kickxellales</taxon>
        <taxon>Kickxellaceae</taxon>
        <taxon>Coemansia</taxon>
    </lineage>
</organism>
<feature type="domain" description="RNA recognition motif spliceosomal PrP8" evidence="3">
    <location>
        <begin position="607"/>
        <end position="697"/>
    </location>
</feature>